<feature type="non-terminal residue" evidence="2">
    <location>
        <position position="185"/>
    </location>
</feature>
<proteinExistence type="predicted"/>
<feature type="compositionally biased region" description="Polar residues" evidence="1">
    <location>
        <begin position="100"/>
        <end position="128"/>
    </location>
</feature>
<organism evidence="2 3">
    <name type="scientific">Rotaria magnacalcarata</name>
    <dbReference type="NCBI Taxonomy" id="392030"/>
    <lineage>
        <taxon>Eukaryota</taxon>
        <taxon>Metazoa</taxon>
        <taxon>Spiralia</taxon>
        <taxon>Gnathifera</taxon>
        <taxon>Rotifera</taxon>
        <taxon>Eurotatoria</taxon>
        <taxon>Bdelloidea</taxon>
        <taxon>Philodinida</taxon>
        <taxon>Philodinidae</taxon>
        <taxon>Rotaria</taxon>
    </lineage>
</organism>
<protein>
    <submittedName>
        <fullName evidence="2">Uncharacterized protein</fullName>
    </submittedName>
</protein>
<accession>A0A8S3K2Q4</accession>
<comment type="caution">
    <text evidence="2">The sequence shown here is derived from an EMBL/GenBank/DDBJ whole genome shotgun (WGS) entry which is preliminary data.</text>
</comment>
<name>A0A8S3K2Q4_9BILA</name>
<dbReference type="EMBL" id="CAJOBJ010370127">
    <property type="protein sequence ID" value="CAF5223014.1"/>
    <property type="molecule type" value="Genomic_DNA"/>
</dbReference>
<evidence type="ECO:0000256" key="1">
    <source>
        <dbReference type="SAM" id="MobiDB-lite"/>
    </source>
</evidence>
<reference evidence="2" key="1">
    <citation type="submission" date="2021-02" db="EMBL/GenBank/DDBJ databases">
        <authorList>
            <person name="Nowell W R."/>
        </authorList>
    </citation>
    <scope>NUCLEOTIDE SEQUENCE</scope>
</reference>
<evidence type="ECO:0000313" key="2">
    <source>
        <dbReference type="EMBL" id="CAF5223014.1"/>
    </source>
</evidence>
<evidence type="ECO:0000313" key="3">
    <source>
        <dbReference type="Proteomes" id="UP000681720"/>
    </source>
</evidence>
<gene>
    <name evidence="2" type="ORF">GIL414_LOCUS85368</name>
</gene>
<feature type="non-terminal residue" evidence="2">
    <location>
        <position position="1"/>
    </location>
</feature>
<sequence length="185" mass="21092">EETEQSPFKLPERTINLNENQYTTAQLVSNSLKLVNDDSFKPIHKPRNQQLQGIDQNNENTTDTTNVHPINSPARSIRRMHSDDLDDDFIRVTYKKKRNSNGGTHNSLHATTSNIHDQPSSSNVINAKGHSNSYQRTIVNSNLRQPQPKHTTNVSTQQDISSAATRYAQTRYPFPPFIIRFPLKN</sequence>
<dbReference type="AlphaFoldDB" id="A0A8S3K2Q4"/>
<feature type="compositionally biased region" description="Low complexity" evidence="1">
    <location>
        <begin position="57"/>
        <end position="66"/>
    </location>
</feature>
<feature type="region of interest" description="Disordered" evidence="1">
    <location>
        <begin position="96"/>
        <end position="128"/>
    </location>
</feature>
<dbReference type="Proteomes" id="UP000681720">
    <property type="component" value="Unassembled WGS sequence"/>
</dbReference>
<feature type="region of interest" description="Disordered" evidence="1">
    <location>
        <begin position="42"/>
        <end position="71"/>
    </location>
</feature>